<evidence type="ECO:0000256" key="1">
    <source>
        <dbReference type="ARBA" id="ARBA00010617"/>
    </source>
</evidence>
<dbReference type="EMBL" id="JBITPR010000064">
    <property type="protein sequence ID" value="MFI7875974.1"/>
    <property type="molecule type" value="Genomic_DNA"/>
</dbReference>
<organism evidence="10 11">
    <name type="scientific">Streptomyces salinarius</name>
    <dbReference type="NCBI Taxonomy" id="2762598"/>
    <lineage>
        <taxon>Bacteria</taxon>
        <taxon>Bacillati</taxon>
        <taxon>Actinomycetota</taxon>
        <taxon>Actinomycetes</taxon>
        <taxon>Kitasatosporales</taxon>
        <taxon>Streptomycetaceae</taxon>
        <taxon>Streptomyces</taxon>
    </lineage>
</organism>
<keyword evidence="2 7" id="KW-0349">Heme</keyword>
<keyword evidence="3 7" id="KW-0479">Metal-binding</keyword>
<dbReference type="PROSITE" id="PS00086">
    <property type="entry name" value="CYTOCHROME_P450"/>
    <property type="match status" value="1"/>
</dbReference>
<keyword evidence="9" id="KW-0812">Transmembrane</keyword>
<evidence type="ECO:0000256" key="6">
    <source>
        <dbReference type="ARBA" id="ARBA00023033"/>
    </source>
</evidence>
<feature type="region of interest" description="Disordered" evidence="8">
    <location>
        <begin position="1"/>
        <end position="23"/>
    </location>
</feature>
<keyword evidence="9" id="KW-1133">Transmembrane helix</keyword>
<dbReference type="Gene3D" id="1.10.630.10">
    <property type="entry name" value="Cytochrome P450"/>
    <property type="match status" value="1"/>
</dbReference>
<keyword evidence="5 7" id="KW-0408">Iron</keyword>
<evidence type="ECO:0000256" key="3">
    <source>
        <dbReference type="ARBA" id="ARBA00022723"/>
    </source>
</evidence>
<evidence type="ECO:0000313" key="11">
    <source>
        <dbReference type="Proteomes" id="UP001614264"/>
    </source>
</evidence>
<dbReference type="Proteomes" id="UP001614264">
    <property type="component" value="Unassembled WGS sequence"/>
</dbReference>
<evidence type="ECO:0000313" key="10">
    <source>
        <dbReference type="EMBL" id="MFI7875974.1"/>
    </source>
</evidence>
<dbReference type="PANTHER" id="PTHR24291">
    <property type="entry name" value="CYTOCHROME P450 FAMILY 4"/>
    <property type="match status" value="1"/>
</dbReference>
<dbReference type="SUPFAM" id="SSF48264">
    <property type="entry name" value="Cytochrome P450"/>
    <property type="match status" value="1"/>
</dbReference>
<keyword evidence="11" id="KW-1185">Reference proteome</keyword>
<evidence type="ECO:0000256" key="8">
    <source>
        <dbReference type="SAM" id="MobiDB-lite"/>
    </source>
</evidence>
<dbReference type="InterPro" id="IPR050196">
    <property type="entry name" value="Cytochrome_P450_Monoox"/>
</dbReference>
<proteinExistence type="inferred from homology"/>
<dbReference type="Pfam" id="PF00067">
    <property type="entry name" value="p450"/>
    <property type="match status" value="1"/>
</dbReference>
<comment type="similarity">
    <text evidence="1 7">Belongs to the cytochrome P450 family.</text>
</comment>
<evidence type="ECO:0000256" key="9">
    <source>
        <dbReference type="SAM" id="Phobius"/>
    </source>
</evidence>
<protein>
    <submittedName>
        <fullName evidence="10">Cytochrome P450</fullName>
    </submittedName>
</protein>
<dbReference type="PANTHER" id="PTHR24291:SF50">
    <property type="entry name" value="BIFUNCTIONAL ALBAFLAVENONE MONOOXYGENASE_TERPENE SYNTHASE"/>
    <property type="match status" value="1"/>
</dbReference>
<dbReference type="RefSeq" id="WP_212731552.1">
    <property type="nucleotide sequence ID" value="NZ_JBITPR010000064.1"/>
</dbReference>
<dbReference type="InterPro" id="IPR001128">
    <property type="entry name" value="Cyt_P450"/>
</dbReference>
<keyword evidence="9" id="KW-0472">Membrane</keyword>
<evidence type="ECO:0000256" key="7">
    <source>
        <dbReference type="RuleBase" id="RU000461"/>
    </source>
</evidence>
<evidence type="ECO:0000256" key="2">
    <source>
        <dbReference type="ARBA" id="ARBA00022617"/>
    </source>
</evidence>
<dbReference type="PRINTS" id="PR00385">
    <property type="entry name" value="P450"/>
</dbReference>
<keyword evidence="6 7" id="KW-0503">Monooxygenase</keyword>
<dbReference type="PRINTS" id="PR00463">
    <property type="entry name" value="EP450I"/>
</dbReference>
<reference evidence="10 11" key="1">
    <citation type="submission" date="2024-07" db="EMBL/GenBank/DDBJ databases">
        <title>Whole genome sequencing of Prodigiosin pigment-producing Streptomyces salinarius isolated from rhizosphere soil of Arachis hypogaea.</title>
        <authorList>
            <person name="Vidhya A."/>
            <person name="Ramya S."/>
        </authorList>
    </citation>
    <scope>NUCLEOTIDE SEQUENCE [LARGE SCALE GENOMIC DNA]</scope>
    <source>
        <strain evidence="10 11">VRMG2420</strain>
    </source>
</reference>
<dbReference type="InterPro" id="IPR036396">
    <property type="entry name" value="Cyt_P450_sf"/>
</dbReference>
<evidence type="ECO:0000256" key="5">
    <source>
        <dbReference type="ARBA" id="ARBA00023004"/>
    </source>
</evidence>
<keyword evidence="4 7" id="KW-0560">Oxidoreductase</keyword>
<gene>
    <name evidence="10" type="ORF">AB4829_35945</name>
</gene>
<comment type="caution">
    <text evidence="10">The sequence shown here is derived from an EMBL/GenBank/DDBJ whole genome shotgun (WGS) entry which is preliminary data.</text>
</comment>
<evidence type="ECO:0000256" key="4">
    <source>
        <dbReference type="ARBA" id="ARBA00023002"/>
    </source>
</evidence>
<name>A0ABW8BLP8_9ACTN</name>
<dbReference type="InterPro" id="IPR017972">
    <property type="entry name" value="Cyt_P450_CS"/>
</dbReference>
<dbReference type="InterPro" id="IPR002401">
    <property type="entry name" value="Cyt_P450_E_grp-I"/>
</dbReference>
<sequence length="458" mass="51225">MAHLKEQWPGLDAIPHPAGRRPDTLDMENSDFVRPMQRMFQWSRELGPIFETQAPGFGMVVVTGADLARDLFDDTRFEKYTGFGIEAFRPVTGDGLFTAYNDEENWALAHRILLPAFSREALMRYHPKMAGSVGRLVDHWTKTAGDGPVDLGESSVSLALDMIGQAGFGFDFGSFEGGGKNHPYVSSMVNALAYSVLPPQLQQEREAEFRSWVTTMNGTVDDVIDTRRRSGTSTDTDLLGMMMHARDEVTGKRLPDENMRYQVTTFMVAGYGTTASLITFCLYFLSRNPGVLSAVRAEIEQTVGDAEIDFESVYRLRALRRAVDETLRLWSPTPAFLRVAKEDTVIGGRYEVRRGGWAALLTSGLHRDPAWGEDVDAFDPDRFLPERVRAREPHLYKPFGTGPRACIGRQFALHAATLALAETVRSFDVEVPQDYTLSVAEGGFFMPENLEVSVRRRT</sequence>
<feature type="transmembrane region" description="Helical" evidence="9">
    <location>
        <begin position="263"/>
        <end position="285"/>
    </location>
</feature>
<accession>A0ABW8BLP8</accession>